<dbReference type="InterPro" id="IPR036078">
    <property type="entry name" value="Spo11/TopoVI_A_sf"/>
</dbReference>
<dbReference type="RefSeq" id="WP_195875772.1">
    <property type="nucleotide sequence ID" value="NZ_JADOEL010000009.1"/>
</dbReference>
<dbReference type="Proteomes" id="UP000657372">
    <property type="component" value="Unassembled WGS sequence"/>
</dbReference>
<dbReference type="EMBL" id="JADOEL010000009">
    <property type="protein sequence ID" value="MBF8178394.1"/>
    <property type="molecule type" value="Genomic_DNA"/>
</dbReference>
<reference evidence="2 3" key="1">
    <citation type="submission" date="2020-11" db="EMBL/GenBank/DDBJ databases">
        <title>WGS of Herminiimonas contaminans strain Marseille-Q4544 isolated from planarians Schmidtea mediterranea.</title>
        <authorList>
            <person name="Kangale L."/>
        </authorList>
    </citation>
    <scope>NUCLEOTIDE SEQUENCE [LARGE SCALE GENOMIC DNA]</scope>
    <source>
        <strain evidence="2 3">Marseille-Q4544</strain>
    </source>
</reference>
<dbReference type="SUPFAM" id="SSF56726">
    <property type="entry name" value="DNA topoisomerase IV, alpha subunit"/>
    <property type="match status" value="1"/>
</dbReference>
<accession>A0ABS0EWD2</accession>
<comment type="caution">
    <text evidence="2">The sequence shown here is derived from an EMBL/GenBank/DDBJ whole genome shotgun (WGS) entry which is preliminary data.</text>
</comment>
<keyword evidence="3" id="KW-1185">Reference proteome</keyword>
<dbReference type="InterPro" id="IPR055705">
    <property type="entry name" value="DUF7281"/>
</dbReference>
<dbReference type="Pfam" id="PF23947">
    <property type="entry name" value="DUF7281"/>
    <property type="match status" value="1"/>
</dbReference>
<evidence type="ECO:0000259" key="1">
    <source>
        <dbReference type="Pfam" id="PF23947"/>
    </source>
</evidence>
<evidence type="ECO:0000313" key="3">
    <source>
        <dbReference type="Proteomes" id="UP000657372"/>
    </source>
</evidence>
<feature type="domain" description="DUF7281" evidence="1">
    <location>
        <begin position="97"/>
        <end position="270"/>
    </location>
</feature>
<sequence length="276" mass="31425">MTLTITQIKFLQDLIEKRPPYRLAGQAATFLSEHFAVGIIEGRRVEYDQLHFETAYQLLKNENLPTARVESGLRRAQSSSYSGLSEKYATVPPHKDSIAVRVASGKCRLDDVEVYTPAGTYLVANLETAMRISADRLMVVENLETFRHLEKQRWIDYGGLDVLAIFRGDTRFSTGGPPLLLNRRSEPVWAFYDFDPAGLALANMSPRLEKIVSPPAQWLITAARRAKRFDLYQDQLCQYEAGLNAIKNSEIRELWSLMKETRAGYPQEWMEACKSN</sequence>
<protein>
    <recommendedName>
        <fullName evidence="1">DUF7281 domain-containing protein</fullName>
    </recommendedName>
</protein>
<organism evidence="2 3">
    <name type="scientific">Herminiimonas contaminans</name>
    <dbReference type="NCBI Taxonomy" id="1111140"/>
    <lineage>
        <taxon>Bacteria</taxon>
        <taxon>Pseudomonadati</taxon>
        <taxon>Pseudomonadota</taxon>
        <taxon>Betaproteobacteria</taxon>
        <taxon>Burkholderiales</taxon>
        <taxon>Oxalobacteraceae</taxon>
        <taxon>Herminiimonas</taxon>
    </lineage>
</organism>
<proteinExistence type="predicted"/>
<gene>
    <name evidence="2" type="ORF">IXC47_11940</name>
</gene>
<evidence type="ECO:0000313" key="2">
    <source>
        <dbReference type="EMBL" id="MBF8178394.1"/>
    </source>
</evidence>
<name>A0ABS0EWD2_9BURK</name>